<protein>
    <submittedName>
        <fullName evidence="2">T9SS type A sorting domain-containing protein</fullName>
    </submittedName>
</protein>
<dbReference type="RefSeq" id="WP_066621102.1">
    <property type="nucleotide sequence ID" value="NZ_JBHSYQ010000016.1"/>
</dbReference>
<organism evidence="2 3">
    <name type="scientific">Rufibacter roseus</name>
    <dbReference type="NCBI Taxonomy" id="1567108"/>
    <lineage>
        <taxon>Bacteria</taxon>
        <taxon>Pseudomonadati</taxon>
        <taxon>Bacteroidota</taxon>
        <taxon>Cytophagia</taxon>
        <taxon>Cytophagales</taxon>
        <taxon>Hymenobacteraceae</taxon>
        <taxon>Rufibacter</taxon>
    </lineage>
</organism>
<evidence type="ECO:0000259" key="1">
    <source>
        <dbReference type="Pfam" id="PF18962"/>
    </source>
</evidence>
<reference evidence="3" key="1">
    <citation type="journal article" date="2019" name="Int. J. Syst. Evol. Microbiol.">
        <title>The Global Catalogue of Microorganisms (GCM) 10K type strain sequencing project: providing services to taxonomists for standard genome sequencing and annotation.</title>
        <authorList>
            <consortium name="The Broad Institute Genomics Platform"/>
            <consortium name="The Broad Institute Genome Sequencing Center for Infectious Disease"/>
            <person name="Wu L."/>
            <person name="Ma J."/>
        </authorList>
    </citation>
    <scope>NUCLEOTIDE SEQUENCE [LARGE SCALE GENOMIC DNA]</scope>
    <source>
        <strain evidence="3">CGMCC 4.7393</strain>
    </source>
</reference>
<dbReference type="SUPFAM" id="SSF50939">
    <property type="entry name" value="Sialidases"/>
    <property type="match status" value="1"/>
</dbReference>
<feature type="domain" description="Secretion system C-terminal sorting" evidence="1">
    <location>
        <begin position="343"/>
        <end position="410"/>
    </location>
</feature>
<name>A0ABW2DPM2_9BACT</name>
<proteinExistence type="predicted"/>
<dbReference type="Proteomes" id="UP001596405">
    <property type="component" value="Unassembled WGS sequence"/>
</dbReference>
<sequence length="411" mass="44369">MAIGRDGTPYVAFIDNFNLSNDATVMKFNGSTWVLVGTRGFMNGPALGLKIVLSPAGTPYVSFRGRFGAAVMKFDGSNWVSVGGERISAGAINHISLAFDSNEVPYIAFQDNTLGYRASVMKFNGTSWEVVGKEAFSPGQAFEPNIVIGPQNTPYIAFRDGRTSVDNWTAVMRFNGTEWVNVGPGSFGAFTYNPQLVITNAGVPYVAFSDGDRDGRATVMKFNGTGWEYVGPRAFTAGAAQYLSLALDFTGKLVIGFVDKSLQSKTSVMRFNGTRWETVGTPAFSTGEAIFTYLALNPLTGEPYIAFRDESEVGRITVMRYGLPSTVTSLREEDAANNIILSPNPATHNLRIQATESIESASLVNSLGVTVLSRKGGQKELHVSLEGLAPGVYSVLVSTKGKTYTRRVIVR</sequence>
<gene>
    <name evidence="2" type="ORF">ACFQHR_18305</name>
</gene>
<evidence type="ECO:0000313" key="3">
    <source>
        <dbReference type="Proteomes" id="UP001596405"/>
    </source>
</evidence>
<accession>A0ABW2DPM2</accession>
<dbReference type="EMBL" id="JBHSYQ010000016">
    <property type="protein sequence ID" value="MFC6999595.1"/>
    <property type="molecule type" value="Genomic_DNA"/>
</dbReference>
<evidence type="ECO:0000313" key="2">
    <source>
        <dbReference type="EMBL" id="MFC6999595.1"/>
    </source>
</evidence>
<dbReference type="Pfam" id="PF18962">
    <property type="entry name" value="Por_Secre_tail"/>
    <property type="match status" value="1"/>
</dbReference>
<dbReference type="InterPro" id="IPR026444">
    <property type="entry name" value="Secre_tail"/>
</dbReference>
<dbReference type="InterPro" id="IPR036278">
    <property type="entry name" value="Sialidase_sf"/>
</dbReference>
<keyword evidence="3" id="KW-1185">Reference proteome</keyword>
<dbReference type="NCBIfam" id="TIGR04183">
    <property type="entry name" value="Por_Secre_tail"/>
    <property type="match status" value="1"/>
</dbReference>
<comment type="caution">
    <text evidence="2">The sequence shown here is derived from an EMBL/GenBank/DDBJ whole genome shotgun (WGS) entry which is preliminary data.</text>
</comment>